<protein>
    <submittedName>
        <fullName evidence="3">Uncharacterized protein</fullName>
    </submittedName>
</protein>
<evidence type="ECO:0000256" key="1">
    <source>
        <dbReference type="SAM" id="MobiDB-lite"/>
    </source>
</evidence>
<evidence type="ECO:0000313" key="3">
    <source>
        <dbReference type="EMBL" id="GLR90588.1"/>
    </source>
</evidence>
<evidence type="ECO:0000256" key="2">
    <source>
        <dbReference type="SAM" id="SignalP"/>
    </source>
</evidence>
<dbReference type="EMBL" id="BSOW01000035">
    <property type="protein sequence ID" value="GLR90588.1"/>
    <property type="molecule type" value="Genomic_DNA"/>
</dbReference>
<feature type="compositionally biased region" description="Polar residues" evidence="1">
    <location>
        <begin position="51"/>
        <end position="60"/>
    </location>
</feature>
<keyword evidence="2" id="KW-0732">Signal</keyword>
<evidence type="ECO:0000313" key="4">
    <source>
        <dbReference type="Proteomes" id="UP001156905"/>
    </source>
</evidence>
<keyword evidence="4" id="KW-1185">Reference proteome</keyword>
<comment type="caution">
    <text evidence="3">The sequence shown here is derived from an EMBL/GenBank/DDBJ whole genome shotgun (WGS) entry which is preliminary data.</text>
</comment>
<gene>
    <name evidence="3" type="ORF">GCM10007857_73030</name>
</gene>
<organism evidence="3 4">
    <name type="scientific">Bradyrhizobium iriomotense</name>
    <dbReference type="NCBI Taxonomy" id="441950"/>
    <lineage>
        <taxon>Bacteria</taxon>
        <taxon>Pseudomonadati</taxon>
        <taxon>Pseudomonadota</taxon>
        <taxon>Alphaproteobacteria</taxon>
        <taxon>Hyphomicrobiales</taxon>
        <taxon>Nitrobacteraceae</taxon>
        <taxon>Bradyrhizobium</taxon>
    </lineage>
</organism>
<feature type="signal peptide" evidence="2">
    <location>
        <begin position="1"/>
        <end position="21"/>
    </location>
</feature>
<proteinExistence type="predicted"/>
<dbReference type="Proteomes" id="UP001156905">
    <property type="component" value="Unassembled WGS sequence"/>
</dbReference>
<name>A0ABQ6B9Y8_9BRAD</name>
<reference evidence="4" key="1">
    <citation type="journal article" date="2019" name="Int. J. Syst. Evol. Microbiol.">
        <title>The Global Catalogue of Microorganisms (GCM) 10K type strain sequencing project: providing services to taxonomists for standard genome sequencing and annotation.</title>
        <authorList>
            <consortium name="The Broad Institute Genomics Platform"/>
            <consortium name="The Broad Institute Genome Sequencing Center for Infectious Disease"/>
            <person name="Wu L."/>
            <person name="Ma J."/>
        </authorList>
    </citation>
    <scope>NUCLEOTIDE SEQUENCE [LARGE SCALE GENOMIC DNA]</scope>
    <source>
        <strain evidence="4">NBRC 102520</strain>
    </source>
</reference>
<accession>A0ABQ6B9Y8</accession>
<feature type="chain" id="PRO_5046853481" evidence="2">
    <location>
        <begin position="22"/>
        <end position="74"/>
    </location>
</feature>
<sequence length="74" mass="7448">MGVLLAAAVLLSTSAPNGSFAVAPCERAGFGGAVWTDTLAATSDVTLTTDTPLAMNSGQEVSKERASSASRLFT</sequence>
<feature type="region of interest" description="Disordered" evidence="1">
    <location>
        <begin position="51"/>
        <end position="74"/>
    </location>
</feature>